<feature type="modified residue" description="4-aspartylphosphate" evidence="1">
    <location>
        <position position="55"/>
    </location>
</feature>
<dbReference type="Pfam" id="PF04397">
    <property type="entry name" value="LytTR"/>
    <property type="match status" value="1"/>
</dbReference>
<dbReference type="GO" id="GO:0000156">
    <property type="term" value="F:phosphorelay response regulator activity"/>
    <property type="evidence" value="ECO:0007669"/>
    <property type="project" value="InterPro"/>
</dbReference>
<feature type="domain" description="Response regulatory" evidence="2">
    <location>
        <begin position="4"/>
        <end position="115"/>
    </location>
</feature>
<dbReference type="PROSITE" id="PS50930">
    <property type="entry name" value="HTH_LYTTR"/>
    <property type="match status" value="1"/>
</dbReference>
<comment type="caution">
    <text evidence="4">The sequence shown here is derived from an EMBL/GenBank/DDBJ whole genome shotgun (WGS) entry which is preliminary data.</text>
</comment>
<dbReference type="PANTHER" id="PTHR37299">
    <property type="entry name" value="TRANSCRIPTIONAL REGULATOR-RELATED"/>
    <property type="match status" value="1"/>
</dbReference>
<dbReference type="InterPro" id="IPR046947">
    <property type="entry name" value="LytR-like"/>
</dbReference>
<sequence>MKVRCLLVDDEPLAIQLLKNHLEKLDMFEVTASCSNAVKALELLRTHTIDLIFLDIKMPQISGIDFLKTLKNPPAVIVTTAYREYALDGYDLDIVDYLLKPVTFDRFFKAADRYLRTVQPQLPVSAVPAADQYIYMKSGGKFHKIYVDDILYAESLKDYITLHCTQQKITAKYKISDLELELKPFQFLRIHRSFIVNLKKITAFTANDLEIGQQEIPIGTNYKEYVFQMLKSNYTQSK</sequence>
<dbReference type="Gene3D" id="3.40.50.2300">
    <property type="match status" value="1"/>
</dbReference>
<dbReference type="Pfam" id="PF00072">
    <property type="entry name" value="Response_reg"/>
    <property type="match status" value="1"/>
</dbReference>
<keyword evidence="1" id="KW-0597">Phosphoprotein</keyword>
<dbReference type="EMBL" id="LPUR01000001">
    <property type="protein sequence ID" value="KXH84354.1"/>
    <property type="molecule type" value="Genomic_DNA"/>
</dbReference>
<evidence type="ECO:0000313" key="5">
    <source>
        <dbReference type="Proteomes" id="UP000070513"/>
    </source>
</evidence>
<dbReference type="SMART" id="SM00850">
    <property type="entry name" value="LytTR"/>
    <property type="match status" value="1"/>
</dbReference>
<gene>
    <name evidence="4" type="ORF">AU378_00920</name>
</gene>
<name>A0A135WHG4_9FLAO</name>
<dbReference type="InterPro" id="IPR011006">
    <property type="entry name" value="CheY-like_superfamily"/>
</dbReference>
<dbReference type="SMART" id="SM00448">
    <property type="entry name" value="REC"/>
    <property type="match status" value="1"/>
</dbReference>
<feature type="domain" description="HTH LytTR-type" evidence="3">
    <location>
        <begin position="134"/>
        <end position="201"/>
    </location>
</feature>
<reference evidence="4 5" key="2">
    <citation type="journal article" date="2016" name="Genome Announc.">
        <title>Draft Genome Sequence of a Biocontrol Rhizobacterium, Chryseobacterium kwangjuense Strain KJ1R5, Isolated from Pepper (Capsicum annuum).</title>
        <authorList>
            <person name="Jeong J.J."/>
            <person name="Park H."/>
            <person name="Park B.H."/>
            <person name="Mannaa M."/>
            <person name="Sang M.K."/>
            <person name="Choi I.G."/>
            <person name="Kim K.D."/>
        </authorList>
    </citation>
    <scope>NUCLEOTIDE SEQUENCE [LARGE SCALE GENOMIC DNA]</scope>
    <source>
        <strain evidence="4 5">KJ1R5</strain>
    </source>
</reference>
<dbReference type="AlphaFoldDB" id="A0A135WHG4"/>
<proteinExistence type="predicted"/>
<dbReference type="Proteomes" id="UP000070513">
    <property type="component" value="Unassembled WGS sequence"/>
</dbReference>
<dbReference type="OrthoDB" id="2168082at2"/>
<dbReference type="Gene3D" id="2.40.50.1020">
    <property type="entry name" value="LytTr DNA-binding domain"/>
    <property type="match status" value="1"/>
</dbReference>
<dbReference type="RefSeq" id="WP_062647031.1">
    <property type="nucleotide sequence ID" value="NZ_LPUR01000001.1"/>
</dbReference>
<evidence type="ECO:0000256" key="1">
    <source>
        <dbReference type="PROSITE-ProRule" id="PRU00169"/>
    </source>
</evidence>
<dbReference type="GO" id="GO:0003677">
    <property type="term" value="F:DNA binding"/>
    <property type="evidence" value="ECO:0007669"/>
    <property type="project" value="InterPro"/>
</dbReference>
<reference evidence="5" key="1">
    <citation type="submission" date="2015-12" db="EMBL/GenBank/DDBJ databases">
        <title>Genome sequence of a biocontrol rhizobacterium Chryseobacterium kwangjuense strain KJ1R5 isolated from pepper (Capsicum annuum L.).</title>
        <authorList>
            <person name="Jeong J.-J."/>
            <person name="Park H."/>
            <person name="Mannaa M."/>
            <person name="Sang M.K."/>
            <person name="Choi I.-G."/>
            <person name="Kim K.D."/>
        </authorList>
    </citation>
    <scope>NUCLEOTIDE SEQUENCE [LARGE SCALE GENOMIC DNA]</scope>
    <source>
        <strain evidence="5">KJ1R5</strain>
    </source>
</reference>
<dbReference type="PROSITE" id="PS50110">
    <property type="entry name" value="RESPONSE_REGULATORY"/>
    <property type="match status" value="1"/>
</dbReference>
<evidence type="ECO:0000259" key="3">
    <source>
        <dbReference type="PROSITE" id="PS50930"/>
    </source>
</evidence>
<evidence type="ECO:0000313" key="4">
    <source>
        <dbReference type="EMBL" id="KXH84354.1"/>
    </source>
</evidence>
<dbReference type="PANTHER" id="PTHR37299:SF1">
    <property type="entry name" value="STAGE 0 SPORULATION PROTEIN A HOMOLOG"/>
    <property type="match status" value="1"/>
</dbReference>
<accession>A0A135WHG4</accession>
<dbReference type="InterPro" id="IPR007492">
    <property type="entry name" value="LytTR_DNA-bd_dom"/>
</dbReference>
<dbReference type="SUPFAM" id="SSF52172">
    <property type="entry name" value="CheY-like"/>
    <property type="match status" value="1"/>
</dbReference>
<protein>
    <submittedName>
        <fullName evidence="4">Two-component system response regulator</fullName>
    </submittedName>
</protein>
<organism evidence="4 5">
    <name type="scientific">Chryseobacterium kwangjuense</name>
    <dbReference type="NCBI Taxonomy" id="267125"/>
    <lineage>
        <taxon>Bacteria</taxon>
        <taxon>Pseudomonadati</taxon>
        <taxon>Bacteroidota</taxon>
        <taxon>Flavobacteriia</taxon>
        <taxon>Flavobacteriales</taxon>
        <taxon>Weeksellaceae</taxon>
        <taxon>Chryseobacterium group</taxon>
        <taxon>Chryseobacterium</taxon>
    </lineage>
</organism>
<evidence type="ECO:0000259" key="2">
    <source>
        <dbReference type="PROSITE" id="PS50110"/>
    </source>
</evidence>
<dbReference type="InterPro" id="IPR001789">
    <property type="entry name" value="Sig_transdc_resp-reg_receiver"/>
</dbReference>